<feature type="compositionally biased region" description="Basic and acidic residues" evidence="1">
    <location>
        <begin position="277"/>
        <end position="290"/>
    </location>
</feature>
<evidence type="ECO:0000256" key="1">
    <source>
        <dbReference type="SAM" id="MobiDB-lite"/>
    </source>
</evidence>
<feature type="region of interest" description="Disordered" evidence="1">
    <location>
        <begin position="41"/>
        <end position="67"/>
    </location>
</feature>
<name>A0ABY8VNY6_9CORY</name>
<dbReference type="Proteomes" id="UP001238805">
    <property type="component" value="Chromosome"/>
</dbReference>
<feature type="compositionally biased region" description="Low complexity" evidence="1">
    <location>
        <begin position="57"/>
        <end position="67"/>
    </location>
</feature>
<evidence type="ECO:0008006" key="5">
    <source>
        <dbReference type="Google" id="ProtNLM"/>
    </source>
</evidence>
<dbReference type="EMBL" id="CP126970">
    <property type="protein sequence ID" value="WIM71324.1"/>
    <property type="molecule type" value="Genomic_DNA"/>
</dbReference>
<proteinExistence type="predicted"/>
<dbReference type="PROSITE" id="PS51257">
    <property type="entry name" value="PROKAR_LIPOPROTEIN"/>
    <property type="match status" value="1"/>
</dbReference>
<organism evidence="3 4">
    <name type="scientific">Corynebacterium suedekumii</name>
    <dbReference type="NCBI Taxonomy" id="3049801"/>
    <lineage>
        <taxon>Bacteria</taxon>
        <taxon>Bacillati</taxon>
        <taxon>Actinomycetota</taxon>
        <taxon>Actinomycetes</taxon>
        <taxon>Mycobacteriales</taxon>
        <taxon>Corynebacteriaceae</taxon>
        <taxon>Corynebacterium</taxon>
    </lineage>
</organism>
<evidence type="ECO:0000256" key="2">
    <source>
        <dbReference type="SAM" id="SignalP"/>
    </source>
</evidence>
<gene>
    <name evidence="3" type="ORF">QP029_05985</name>
</gene>
<keyword evidence="4" id="KW-1185">Reference proteome</keyword>
<feature type="signal peptide" evidence="2">
    <location>
        <begin position="1"/>
        <end position="19"/>
    </location>
</feature>
<feature type="chain" id="PRO_5046841506" description="Secreted protein" evidence="2">
    <location>
        <begin position="20"/>
        <end position="290"/>
    </location>
</feature>
<reference evidence="3 4" key="1">
    <citation type="submission" date="2023-05" db="EMBL/GenBank/DDBJ databases">
        <title>Corynebacterium suedekumii sp. nov. and Corynebacterium breve sp. nov. isolated from raw cow's milk.</title>
        <authorList>
            <person name="Baer M.K."/>
            <person name="Mehl L."/>
            <person name="Hellmuth R."/>
            <person name="Marke G."/>
            <person name="Lipski A."/>
        </authorList>
    </citation>
    <scope>NUCLEOTIDE SEQUENCE [LARGE SCALE GENOMIC DNA]</scope>
    <source>
        <strain evidence="3 4">LM112</strain>
    </source>
</reference>
<feature type="region of interest" description="Disordered" evidence="1">
    <location>
        <begin position="266"/>
        <end position="290"/>
    </location>
</feature>
<accession>A0ABY8VNY6</accession>
<feature type="compositionally biased region" description="Basic and acidic residues" evidence="1">
    <location>
        <begin position="41"/>
        <end position="50"/>
    </location>
</feature>
<sequence length="290" mass="31166">MIRALRTLATGLVAATAVAWTAACGIPDAGPVLETMESQARERGLSDRVRYSATSDGTPGTMPTMMGPREETTPAGFTELVDLLQDNLSAARTAGYDTLNGNVVSVVGDTEIQMRTVPGPATQEVLEALIDPGVTRMEVNSPDTLVLEVWPERYRTIASLAPQLTQALEEGRHPGVVRISPVHTDSALHLHPGGLTEEVIYDSLLLADRMRAAAGEMYLPEIHVREGRIDRIQARHETIEPQFITALAQVAPDGTGLSVGRHDAVIGGESGEPPASEEERVLRELVERPS</sequence>
<evidence type="ECO:0000313" key="4">
    <source>
        <dbReference type="Proteomes" id="UP001238805"/>
    </source>
</evidence>
<keyword evidence="2" id="KW-0732">Signal</keyword>
<dbReference type="RefSeq" id="WP_284875896.1">
    <property type="nucleotide sequence ID" value="NZ_CP126970.1"/>
</dbReference>
<evidence type="ECO:0000313" key="3">
    <source>
        <dbReference type="EMBL" id="WIM71324.1"/>
    </source>
</evidence>
<protein>
    <recommendedName>
        <fullName evidence="5">Secreted protein</fullName>
    </recommendedName>
</protein>